<feature type="transmembrane region" description="Helical" evidence="12">
    <location>
        <begin position="221"/>
        <end position="245"/>
    </location>
</feature>
<evidence type="ECO:0000256" key="7">
    <source>
        <dbReference type="ARBA" id="ARBA00023004"/>
    </source>
</evidence>
<evidence type="ECO:0000256" key="8">
    <source>
        <dbReference type="ARBA" id="ARBA00023133"/>
    </source>
</evidence>
<keyword evidence="14" id="KW-1185">Reference proteome</keyword>
<keyword evidence="2" id="KW-1003">Cell membrane</keyword>
<dbReference type="EMBL" id="JACHBL010000001">
    <property type="protein sequence ID" value="MBB5597846.1"/>
    <property type="molecule type" value="Genomic_DNA"/>
</dbReference>
<comment type="pathway">
    <text evidence="11">Porphyrin-containing compound metabolism.</text>
</comment>
<keyword evidence="3 12" id="KW-0812">Transmembrane</keyword>
<evidence type="ECO:0000256" key="6">
    <source>
        <dbReference type="ARBA" id="ARBA00023002"/>
    </source>
</evidence>
<comment type="caution">
    <text evidence="13">The sequence shown here is derived from an EMBL/GenBank/DDBJ whole genome shotgun (WGS) entry which is preliminary data.</text>
</comment>
<dbReference type="InterPro" id="IPR003780">
    <property type="entry name" value="COX15/CtaA_fam"/>
</dbReference>
<keyword evidence="6" id="KW-0560">Oxidoreductase</keyword>
<evidence type="ECO:0000256" key="2">
    <source>
        <dbReference type="ARBA" id="ARBA00022475"/>
    </source>
</evidence>
<evidence type="ECO:0000256" key="3">
    <source>
        <dbReference type="ARBA" id="ARBA00022692"/>
    </source>
</evidence>
<evidence type="ECO:0000256" key="1">
    <source>
        <dbReference type="ARBA" id="ARBA00004141"/>
    </source>
</evidence>
<dbReference type="GO" id="GO:0006784">
    <property type="term" value="P:heme A biosynthetic process"/>
    <property type="evidence" value="ECO:0007669"/>
    <property type="project" value="InterPro"/>
</dbReference>
<gene>
    <name evidence="13" type="ORF">BKA12_000926</name>
</gene>
<dbReference type="Proteomes" id="UP000523863">
    <property type="component" value="Unassembled WGS sequence"/>
</dbReference>
<accession>A0A7W9DB92</accession>
<feature type="transmembrane region" description="Helical" evidence="12">
    <location>
        <begin position="108"/>
        <end position="131"/>
    </location>
</feature>
<comment type="subcellular location">
    <subcellularLocation>
        <location evidence="1">Membrane</location>
        <topology evidence="1">Multi-pass membrane protein</topology>
    </subcellularLocation>
</comment>
<proteinExistence type="predicted"/>
<dbReference type="InterPro" id="IPR050450">
    <property type="entry name" value="COX15/CtaA_HemeA_synthase"/>
</dbReference>
<dbReference type="GO" id="GO:0046872">
    <property type="term" value="F:metal ion binding"/>
    <property type="evidence" value="ECO:0007669"/>
    <property type="project" value="UniProtKB-KW"/>
</dbReference>
<dbReference type="PANTHER" id="PTHR35457:SF1">
    <property type="entry name" value="HEME A SYNTHASE"/>
    <property type="match status" value="1"/>
</dbReference>
<dbReference type="GO" id="GO:0016020">
    <property type="term" value="C:membrane"/>
    <property type="evidence" value="ECO:0007669"/>
    <property type="project" value="UniProtKB-SubCell"/>
</dbReference>
<name>A0A7W9DB92_9MICC</name>
<feature type="transmembrane region" description="Helical" evidence="12">
    <location>
        <begin position="137"/>
        <end position="160"/>
    </location>
</feature>
<evidence type="ECO:0000313" key="14">
    <source>
        <dbReference type="Proteomes" id="UP000523863"/>
    </source>
</evidence>
<protein>
    <submittedName>
        <fullName evidence="13">Cytochrome c oxidase assembly protein subunit 15</fullName>
    </submittedName>
</protein>
<keyword evidence="8" id="KW-0350">Heme biosynthesis</keyword>
<evidence type="ECO:0000256" key="11">
    <source>
        <dbReference type="ARBA" id="ARBA00023444"/>
    </source>
</evidence>
<feature type="transmembrane region" description="Helical" evidence="12">
    <location>
        <begin position="257"/>
        <end position="275"/>
    </location>
</feature>
<reference evidence="13 14" key="1">
    <citation type="submission" date="2020-08" db="EMBL/GenBank/DDBJ databases">
        <title>Sequencing the genomes of 1000 actinobacteria strains.</title>
        <authorList>
            <person name="Klenk H.-P."/>
        </authorList>
    </citation>
    <scope>NUCLEOTIDE SEQUENCE [LARGE SCALE GENOMIC DNA]</scope>
    <source>
        <strain evidence="13 14">DSM 23694</strain>
    </source>
</reference>
<keyword evidence="5 12" id="KW-1133">Transmembrane helix</keyword>
<dbReference type="GO" id="GO:0016491">
    <property type="term" value="F:oxidoreductase activity"/>
    <property type="evidence" value="ECO:0007669"/>
    <property type="project" value="UniProtKB-KW"/>
</dbReference>
<sequence>MSTVSANRSSWTDRLPLEITRVNHRLAIASLVSQIGIIITGGAVRLTKSGLGCANWPNCMPGSMTPTPEMGIHGVIEFGNRLLTFVLIVIAVAMIISVWRMRRTQRTIYLLSLSLLSVIPVQAVIGGITVWTKLNPWVVSLHFLASAVLVGLATLLVNRTGMQLKGEREIIAIPSSGTQRALGWTILIAAAAAVVLGTIVTGTGPHAGDAAAPRHNFSADLVTRIHVVPVYLLVAATALAVFTAYRYNTAKHLKTALLLLVATVLVQAAIGYIQHFNGLPILLVLFHMLGSALLVSAATNVWDRSTGRFPV</sequence>
<feature type="transmembrane region" description="Helical" evidence="12">
    <location>
        <begin position="82"/>
        <end position="101"/>
    </location>
</feature>
<keyword evidence="10" id="KW-1015">Disulfide bond</keyword>
<dbReference type="Pfam" id="PF02628">
    <property type="entry name" value="COX15-CtaA"/>
    <property type="match status" value="1"/>
</dbReference>
<feature type="transmembrane region" description="Helical" evidence="12">
    <location>
        <begin position="26"/>
        <end position="46"/>
    </location>
</feature>
<dbReference type="PANTHER" id="PTHR35457">
    <property type="entry name" value="HEME A SYNTHASE"/>
    <property type="match status" value="1"/>
</dbReference>
<evidence type="ECO:0000256" key="12">
    <source>
        <dbReference type="SAM" id="Phobius"/>
    </source>
</evidence>
<evidence type="ECO:0000256" key="10">
    <source>
        <dbReference type="ARBA" id="ARBA00023157"/>
    </source>
</evidence>
<keyword evidence="4" id="KW-0479">Metal-binding</keyword>
<dbReference type="AlphaFoldDB" id="A0A7W9DB92"/>
<evidence type="ECO:0000313" key="13">
    <source>
        <dbReference type="EMBL" id="MBB5597846.1"/>
    </source>
</evidence>
<keyword evidence="9 12" id="KW-0472">Membrane</keyword>
<feature type="transmembrane region" description="Helical" evidence="12">
    <location>
        <begin position="281"/>
        <end position="302"/>
    </location>
</feature>
<evidence type="ECO:0000256" key="5">
    <source>
        <dbReference type="ARBA" id="ARBA00022989"/>
    </source>
</evidence>
<organism evidence="13 14">
    <name type="scientific">Neomicrococcus lactis</name>
    <dbReference type="NCBI Taxonomy" id="732241"/>
    <lineage>
        <taxon>Bacteria</taxon>
        <taxon>Bacillati</taxon>
        <taxon>Actinomycetota</taxon>
        <taxon>Actinomycetes</taxon>
        <taxon>Micrococcales</taxon>
        <taxon>Micrococcaceae</taxon>
        <taxon>Neomicrococcus</taxon>
    </lineage>
</organism>
<dbReference type="RefSeq" id="WP_183641045.1">
    <property type="nucleotide sequence ID" value="NZ_JACHBL010000001.1"/>
</dbReference>
<feature type="transmembrane region" description="Helical" evidence="12">
    <location>
        <begin position="181"/>
        <end position="201"/>
    </location>
</feature>
<evidence type="ECO:0000256" key="9">
    <source>
        <dbReference type="ARBA" id="ARBA00023136"/>
    </source>
</evidence>
<evidence type="ECO:0000256" key="4">
    <source>
        <dbReference type="ARBA" id="ARBA00022723"/>
    </source>
</evidence>
<keyword evidence="7" id="KW-0408">Iron</keyword>